<dbReference type="Proteomes" id="UP000179616">
    <property type="component" value="Unassembled WGS sequence"/>
</dbReference>
<evidence type="ECO:0000313" key="2">
    <source>
        <dbReference type="Proteomes" id="UP000179616"/>
    </source>
</evidence>
<organism evidence="1 2">
    <name type="scientific">Mycobacteroides franklinii</name>
    <dbReference type="NCBI Taxonomy" id="948102"/>
    <lineage>
        <taxon>Bacteria</taxon>
        <taxon>Bacillati</taxon>
        <taxon>Actinomycetota</taxon>
        <taxon>Actinomycetes</taxon>
        <taxon>Mycobacteriales</taxon>
        <taxon>Mycobacteriaceae</taxon>
        <taxon>Mycobacteroides</taxon>
    </lineage>
</organism>
<accession>A0A1S1L803</accession>
<dbReference type="EMBL" id="MLIK01000019">
    <property type="protein sequence ID" value="OHU21253.1"/>
    <property type="molecule type" value="Genomic_DNA"/>
</dbReference>
<comment type="caution">
    <text evidence="1">The sequence shown here is derived from an EMBL/GenBank/DDBJ whole genome shotgun (WGS) entry which is preliminary data.</text>
</comment>
<protein>
    <submittedName>
        <fullName evidence="1">Uncharacterized protein</fullName>
    </submittedName>
</protein>
<proteinExistence type="predicted"/>
<reference evidence="1 2" key="1">
    <citation type="submission" date="2016-10" db="EMBL/GenBank/DDBJ databases">
        <title>Evaluation of Human, Veterinary and Environmental Mycobacterium chelonae Isolates by Core Genome Phylogenomic Analysis, Targeted Gene Comparison, and Anti-microbial Susceptibility Patterns: A Tale of Mistaken Identities.</title>
        <authorList>
            <person name="Fogelson S.B."/>
            <person name="Camus A.C."/>
            <person name="Lorenz W."/>
            <person name="Vasireddy R."/>
            <person name="Vasireddy S."/>
            <person name="Smith T."/>
            <person name="Brown-Elliott B.A."/>
            <person name="Wallace R.J.Jr."/>
            <person name="Hasan N.A."/>
            <person name="Reischl U."/>
            <person name="Sanchez S."/>
        </authorList>
    </citation>
    <scope>NUCLEOTIDE SEQUENCE [LARGE SCALE GENOMIC DNA]</scope>
    <source>
        <strain evidence="1 2">1559</strain>
    </source>
</reference>
<sequence>MVTVEARNSYPVDGSVRRGLAKLVESEELGESFALTAASHAREERQASAWASIHALEAQTNEETRKFLQHSGIEVNSSNRVAAKVGRIAAPPSVYWPWNVQLRSLRLATRRYLPVFQRLSEDFRGTPYQDFFEYVVDHEVAIIQFIERELDGKPSPLDAIARLLDRSVPELR</sequence>
<evidence type="ECO:0000313" key="1">
    <source>
        <dbReference type="EMBL" id="OHU21253.1"/>
    </source>
</evidence>
<dbReference type="AlphaFoldDB" id="A0A1S1L803"/>
<name>A0A1S1L803_9MYCO</name>
<gene>
    <name evidence="1" type="ORF">BKG76_11290</name>
</gene>